<dbReference type="InterPro" id="IPR038883">
    <property type="entry name" value="AN11006-like"/>
</dbReference>
<dbReference type="InterPro" id="IPR011990">
    <property type="entry name" value="TPR-like_helical_dom_sf"/>
</dbReference>
<proteinExistence type="predicted"/>
<protein>
    <submittedName>
        <fullName evidence="1">Uncharacterized protein</fullName>
    </submittedName>
</protein>
<gene>
    <name evidence="1" type="ORF">BS50DRAFT_567828</name>
</gene>
<sequence>MDSEQHQPFRLLDLPGEIRNKIYKCMLCSFDPAPPSRQPGRGMVRIHRGEIQEPTGICQATHSIDTTILRTCKQVHREAYDVMVKTNQFINISSVDLPMDRLIVPFQLPIVTMDREHTKQFGQYILKVEMSVLPGGWVDGELDSDHEWEMVDPGPHLQAPPVGFGPRFNFMILGRDWDAFCTLLADADTYIDGFSVCVDLRLTFNPAKIQFLSPGVSALPSYQAPIAQFFTPKYQQKLLKPFRTKLRGFQNVRITGQCLWKLADATVEEVAKSQWTDPVAILRSVTEAKEEGNVFYQANQLTEASEKWTAASSDIRRMRNSSAWPALRAIGGIDFLNRLAEAYFIILLNSAQCSLKIMQGTPQHSVTMMTMGDIVSGNLHEAVDVPHEFMHDGASWTPSDEQLAKLYYRQALCWRLMAEVEVIDDALHWIEQALVHAPGDSVIRRERRAILEWVRRTDEQMRTDAVYQEWRNAILNGI</sequence>
<dbReference type="Gene3D" id="1.25.40.10">
    <property type="entry name" value="Tetratricopeptide repeat domain"/>
    <property type="match status" value="1"/>
</dbReference>
<dbReference type="Proteomes" id="UP000240883">
    <property type="component" value="Unassembled WGS sequence"/>
</dbReference>
<dbReference type="EMBL" id="KZ678128">
    <property type="protein sequence ID" value="PSN75090.1"/>
    <property type="molecule type" value="Genomic_DNA"/>
</dbReference>
<keyword evidence="2" id="KW-1185">Reference proteome</keyword>
<dbReference type="PANTHER" id="PTHR42085:SF2">
    <property type="entry name" value="F-BOX DOMAIN-CONTAINING PROTEIN"/>
    <property type="match status" value="1"/>
</dbReference>
<dbReference type="PANTHER" id="PTHR42085">
    <property type="entry name" value="F-BOX DOMAIN-CONTAINING PROTEIN"/>
    <property type="match status" value="1"/>
</dbReference>
<evidence type="ECO:0000313" key="1">
    <source>
        <dbReference type="EMBL" id="PSN75090.1"/>
    </source>
</evidence>
<reference evidence="1 2" key="1">
    <citation type="journal article" date="2018" name="Front. Microbiol.">
        <title>Genome-Wide Analysis of Corynespora cassiicola Leaf Fall Disease Putative Effectors.</title>
        <authorList>
            <person name="Lopez D."/>
            <person name="Ribeiro S."/>
            <person name="Label P."/>
            <person name="Fumanal B."/>
            <person name="Venisse J.S."/>
            <person name="Kohler A."/>
            <person name="de Oliveira R.R."/>
            <person name="Labutti K."/>
            <person name="Lipzen A."/>
            <person name="Lail K."/>
            <person name="Bauer D."/>
            <person name="Ohm R.A."/>
            <person name="Barry K.W."/>
            <person name="Spatafora J."/>
            <person name="Grigoriev I.V."/>
            <person name="Martin F.M."/>
            <person name="Pujade-Renaud V."/>
        </authorList>
    </citation>
    <scope>NUCLEOTIDE SEQUENCE [LARGE SCALE GENOMIC DNA]</scope>
    <source>
        <strain evidence="1 2">Philippines</strain>
    </source>
</reference>
<dbReference type="AlphaFoldDB" id="A0A2T2PBR3"/>
<evidence type="ECO:0000313" key="2">
    <source>
        <dbReference type="Proteomes" id="UP000240883"/>
    </source>
</evidence>
<name>A0A2T2PBR3_CORCC</name>
<organism evidence="1 2">
    <name type="scientific">Corynespora cassiicola Philippines</name>
    <dbReference type="NCBI Taxonomy" id="1448308"/>
    <lineage>
        <taxon>Eukaryota</taxon>
        <taxon>Fungi</taxon>
        <taxon>Dikarya</taxon>
        <taxon>Ascomycota</taxon>
        <taxon>Pezizomycotina</taxon>
        <taxon>Dothideomycetes</taxon>
        <taxon>Pleosporomycetidae</taxon>
        <taxon>Pleosporales</taxon>
        <taxon>Corynesporascaceae</taxon>
        <taxon>Corynespora</taxon>
    </lineage>
</organism>
<accession>A0A2T2PBR3</accession>
<dbReference type="OrthoDB" id="5229512at2759"/>